<evidence type="ECO:0000256" key="1">
    <source>
        <dbReference type="ARBA" id="ARBA00004123"/>
    </source>
</evidence>
<keyword evidence="2" id="KW-0479">Metal-binding</keyword>
<keyword evidence="4" id="KW-0804">Transcription</keyword>
<dbReference type="CDD" id="cd00067">
    <property type="entry name" value="GAL4"/>
    <property type="match status" value="1"/>
</dbReference>
<comment type="subcellular location">
    <subcellularLocation>
        <location evidence="1">Nucleus</location>
    </subcellularLocation>
</comment>
<dbReference type="InterPro" id="IPR007219">
    <property type="entry name" value="XnlR_reg_dom"/>
</dbReference>
<dbReference type="Gene3D" id="4.10.240.10">
    <property type="entry name" value="Zn(2)-C6 fungal-type DNA-binding domain"/>
    <property type="match status" value="1"/>
</dbReference>
<dbReference type="CDD" id="cd12148">
    <property type="entry name" value="fungal_TF_MHR"/>
    <property type="match status" value="1"/>
</dbReference>
<dbReference type="GeneID" id="75918786"/>
<accession>A0AAD5E683</accession>
<dbReference type="Proteomes" id="UP001206595">
    <property type="component" value="Unassembled WGS sequence"/>
</dbReference>
<dbReference type="PANTHER" id="PTHR47338">
    <property type="entry name" value="ZN(II)2CYS6 TRANSCRIPTION FACTOR (EUROFUNG)-RELATED"/>
    <property type="match status" value="1"/>
</dbReference>
<dbReference type="PROSITE" id="PS00463">
    <property type="entry name" value="ZN2_CY6_FUNGAL_1"/>
    <property type="match status" value="1"/>
</dbReference>
<feature type="region of interest" description="Disordered" evidence="7">
    <location>
        <begin position="1"/>
        <end position="54"/>
    </location>
</feature>
<feature type="region of interest" description="Disordered" evidence="7">
    <location>
        <begin position="687"/>
        <end position="722"/>
    </location>
</feature>
<evidence type="ECO:0000256" key="6">
    <source>
        <dbReference type="SAM" id="Coils"/>
    </source>
</evidence>
<dbReference type="InterPro" id="IPR036864">
    <property type="entry name" value="Zn2-C6_fun-type_DNA-bd_sf"/>
</dbReference>
<evidence type="ECO:0000256" key="5">
    <source>
        <dbReference type="ARBA" id="ARBA00023242"/>
    </source>
</evidence>
<feature type="compositionally biased region" description="Polar residues" evidence="7">
    <location>
        <begin position="687"/>
        <end position="707"/>
    </location>
</feature>
<evidence type="ECO:0000256" key="4">
    <source>
        <dbReference type="ARBA" id="ARBA00023163"/>
    </source>
</evidence>
<evidence type="ECO:0000259" key="8">
    <source>
        <dbReference type="PROSITE" id="PS50048"/>
    </source>
</evidence>
<evidence type="ECO:0000256" key="2">
    <source>
        <dbReference type="ARBA" id="ARBA00022723"/>
    </source>
</evidence>
<dbReference type="GO" id="GO:0003677">
    <property type="term" value="F:DNA binding"/>
    <property type="evidence" value="ECO:0007669"/>
    <property type="project" value="InterPro"/>
</dbReference>
<proteinExistence type="predicted"/>
<dbReference type="SMART" id="SM00906">
    <property type="entry name" value="Fungal_trans"/>
    <property type="match status" value="1"/>
</dbReference>
<feature type="domain" description="Zn(2)-C6 fungal-type" evidence="8">
    <location>
        <begin position="62"/>
        <end position="92"/>
    </location>
</feature>
<dbReference type="Pfam" id="PF00172">
    <property type="entry name" value="Zn_clus"/>
    <property type="match status" value="1"/>
</dbReference>
<feature type="compositionally biased region" description="Polar residues" evidence="7">
    <location>
        <begin position="8"/>
        <end position="54"/>
    </location>
</feature>
<comment type="caution">
    <text evidence="9">The sequence shown here is derived from an EMBL/GenBank/DDBJ whole genome shotgun (WGS) entry which is preliminary data.</text>
</comment>
<protein>
    <recommendedName>
        <fullName evidence="8">Zn(2)-C6 fungal-type domain-containing protein</fullName>
    </recommendedName>
</protein>
<dbReference type="InterPro" id="IPR050815">
    <property type="entry name" value="TF_fung"/>
</dbReference>
<dbReference type="GO" id="GO:0008270">
    <property type="term" value="F:zinc ion binding"/>
    <property type="evidence" value="ECO:0007669"/>
    <property type="project" value="InterPro"/>
</dbReference>
<name>A0AAD5E683_UMBRA</name>
<sequence>MESDRDSTSSAMTSLQGEASNEDAGSSQPPSKRTRATSTAEPTEEISSAPATSSKRIRMTMACERCRTKKVKCDFAHPVCTRCKAAGVQCCYGGKETQIDLFNLIRLNDTVESLQERVRSIESNLTDIRSNTQIVVDEVRIKHENLDHAEREQQRTVEHPANMLPESSKIVKSRPVVSDRPSLADQMAMRLPAPKSNWKLSLTHSGLRIDTDILSMSDLYDILFTGMRSRGSMDEIDHEVASPGSSSESSKTSLEHTVVAKSHPLWKSKTKTFPLYSMWEPATHSETKMLDSNESFTPALLEQLIDIHHECFLCFPMVDILEFKELFSSNRADPLLVNAILAWSARHAAIYHGLFPGKDPNSVGEEFFEISKNILKERFSKATEVNMQGLLIMYVYCIGKGGPKKAEYESEAYLYLGMAIRMCLDMRMHMEHPGQNRVHAEKRRRLFWLCFFLETLCSAHSDKPFSFPEDQTHVVEAIDTLPSETDECYFRVQFTKHRFKITQIYREIAIALEKKDPYFSRVTQLDKKLTEWFHQLPDFFRYQKGDLSKRQWKSTSFREQGCIKLNIEMNFQLCQLYSAFMEPPGETNSAVGLIAEQNCVRAADTIVELLECFSMLEQRWCHFTLENLMMVTSIYSMLLLKNEQDTVQSAKHHLRKIVTILMNAPVRQQKQVVNLIQQIQQLLLQNGDHNTTSTPPQSDMATTATSRASHDSTPPPRAPSTTVINYPDNHEAVVNYNVLPLSNPNHTYSPPQIASTATPLAIHSESMPPPFEMPTHLTAGDLFQFTDFVYTPTLMDYDPMEEYRQQDQSRNMRVPQLRRPSYQEFVDNRMGSYNGGTPDQYMGPSFVYYSDK</sequence>
<keyword evidence="6" id="KW-0175">Coiled coil</keyword>
<dbReference type="AlphaFoldDB" id="A0AAD5E683"/>
<dbReference type="InterPro" id="IPR001138">
    <property type="entry name" value="Zn2Cys6_DnaBD"/>
</dbReference>
<keyword evidence="5" id="KW-0539">Nucleus</keyword>
<dbReference type="RefSeq" id="XP_051442433.1">
    <property type="nucleotide sequence ID" value="XM_051593444.1"/>
</dbReference>
<dbReference type="PROSITE" id="PS50048">
    <property type="entry name" value="ZN2_CY6_FUNGAL_2"/>
    <property type="match status" value="1"/>
</dbReference>
<dbReference type="EMBL" id="MU620941">
    <property type="protein sequence ID" value="KAI8577429.1"/>
    <property type="molecule type" value="Genomic_DNA"/>
</dbReference>
<dbReference type="PANTHER" id="PTHR47338:SF5">
    <property type="entry name" value="ZN(II)2CYS6 TRANSCRIPTION FACTOR (EUROFUNG)"/>
    <property type="match status" value="1"/>
</dbReference>
<organism evidence="9 10">
    <name type="scientific">Umbelopsis ramanniana AG</name>
    <dbReference type="NCBI Taxonomy" id="1314678"/>
    <lineage>
        <taxon>Eukaryota</taxon>
        <taxon>Fungi</taxon>
        <taxon>Fungi incertae sedis</taxon>
        <taxon>Mucoromycota</taxon>
        <taxon>Mucoromycotina</taxon>
        <taxon>Umbelopsidomycetes</taxon>
        <taxon>Umbelopsidales</taxon>
        <taxon>Umbelopsidaceae</taxon>
        <taxon>Umbelopsis</taxon>
    </lineage>
</organism>
<dbReference type="SMART" id="SM00066">
    <property type="entry name" value="GAL4"/>
    <property type="match status" value="1"/>
</dbReference>
<keyword evidence="10" id="KW-1185">Reference proteome</keyword>
<evidence type="ECO:0000256" key="7">
    <source>
        <dbReference type="SAM" id="MobiDB-lite"/>
    </source>
</evidence>
<dbReference type="SUPFAM" id="SSF57701">
    <property type="entry name" value="Zn2/Cys6 DNA-binding domain"/>
    <property type="match status" value="1"/>
</dbReference>
<evidence type="ECO:0000313" key="10">
    <source>
        <dbReference type="Proteomes" id="UP001206595"/>
    </source>
</evidence>
<evidence type="ECO:0000313" key="9">
    <source>
        <dbReference type="EMBL" id="KAI8577429.1"/>
    </source>
</evidence>
<evidence type="ECO:0000256" key="3">
    <source>
        <dbReference type="ARBA" id="ARBA00023015"/>
    </source>
</evidence>
<dbReference type="Pfam" id="PF04082">
    <property type="entry name" value="Fungal_trans"/>
    <property type="match status" value="1"/>
</dbReference>
<feature type="coiled-coil region" evidence="6">
    <location>
        <begin position="104"/>
        <end position="131"/>
    </location>
</feature>
<dbReference type="GO" id="GO:0006351">
    <property type="term" value="P:DNA-templated transcription"/>
    <property type="evidence" value="ECO:0007669"/>
    <property type="project" value="InterPro"/>
</dbReference>
<dbReference type="GO" id="GO:0000981">
    <property type="term" value="F:DNA-binding transcription factor activity, RNA polymerase II-specific"/>
    <property type="evidence" value="ECO:0007669"/>
    <property type="project" value="InterPro"/>
</dbReference>
<reference evidence="9" key="2">
    <citation type="journal article" date="2022" name="Proc. Natl. Acad. Sci. U.S.A.">
        <title>Diploid-dominant life cycles characterize the early evolution of Fungi.</title>
        <authorList>
            <person name="Amses K.R."/>
            <person name="Simmons D.R."/>
            <person name="Longcore J.E."/>
            <person name="Mondo S.J."/>
            <person name="Seto K."/>
            <person name="Jeronimo G.H."/>
            <person name="Bonds A.E."/>
            <person name="Quandt C.A."/>
            <person name="Davis W.J."/>
            <person name="Chang Y."/>
            <person name="Federici B.A."/>
            <person name="Kuo A."/>
            <person name="LaButti K."/>
            <person name="Pangilinan J."/>
            <person name="Andreopoulos W."/>
            <person name="Tritt A."/>
            <person name="Riley R."/>
            <person name="Hundley H."/>
            <person name="Johnson J."/>
            <person name="Lipzen A."/>
            <person name="Barry K."/>
            <person name="Lang B.F."/>
            <person name="Cuomo C.A."/>
            <person name="Buchler N.E."/>
            <person name="Grigoriev I.V."/>
            <person name="Spatafora J.W."/>
            <person name="Stajich J.E."/>
            <person name="James T.Y."/>
        </authorList>
    </citation>
    <scope>NUCLEOTIDE SEQUENCE</scope>
    <source>
        <strain evidence="9">AG</strain>
    </source>
</reference>
<keyword evidence="3" id="KW-0805">Transcription regulation</keyword>
<reference evidence="9" key="1">
    <citation type="submission" date="2021-06" db="EMBL/GenBank/DDBJ databases">
        <authorList>
            <consortium name="DOE Joint Genome Institute"/>
            <person name="Mondo S.J."/>
            <person name="Amses K.R."/>
            <person name="Simmons D.R."/>
            <person name="Longcore J.E."/>
            <person name="Seto K."/>
            <person name="Alves G.H."/>
            <person name="Bonds A.E."/>
            <person name="Quandt C.A."/>
            <person name="Davis W.J."/>
            <person name="Chang Y."/>
            <person name="Letcher P.M."/>
            <person name="Powell M.J."/>
            <person name="Kuo A."/>
            <person name="Labutti K."/>
            <person name="Pangilinan J."/>
            <person name="Andreopoulos W."/>
            <person name="Tritt A."/>
            <person name="Riley R."/>
            <person name="Hundley H."/>
            <person name="Johnson J."/>
            <person name="Lipzen A."/>
            <person name="Barry K."/>
            <person name="Berbee M.L."/>
            <person name="Buchler N.E."/>
            <person name="Grigoriev I.V."/>
            <person name="Spatafora J.W."/>
            <person name="Stajich J.E."/>
            <person name="James T.Y."/>
        </authorList>
    </citation>
    <scope>NUCLEOTIDE SEQUENCE</scope>
    <source>
        <strain evidence="9">AG</strain>
    </source>
</reference>
<dbReference type="GO" id="GO:0005634">
    <property type="term" value="C:nucleus"/>
    <property type="evidence" value="ECO:0007669"/>
    <property type="project" value="UniProtKB-SubCell"/>
</dbReference>
<gene>
    <name evidence="9" type="ORF">K450DRAFT_282668</name>
</gene>